<accession>A0A7Y2LZI0</accession>
<protein>
    <submittedName>
        <fullName evidence="1">Uncharacterized protein</fullName>
    </submittedName>
</protein>
<dbReference type="AlphaFoldDB" id="A0A7Y2LZI0"/>
<gene>
    <name evidence="1" type="ORF">HLA99_07610</name>
</gene>
<name>A0A7Y2LZI0_9MICO</name>
<sequence length="47" mass="5451">MRYLDSVTRALHVGSSRRTRPARPPRLRGRRATFVPVRDESLRGLSF</sequence>
<keyword evidence="2" id="KW-1185">Reference proteome</keyword>
<dbReference type="EMBL" id="JABEMB010000008">
    <property type="protein sequence ID" value="NNH03711.1"/>
    <property type="molecule type" value="Genomic_DNA"/>
</dbReference>
<comment type="caution">
    <text evidence="1">The sequence shown here is derived from an EMBL/GenBank/DDBJ whole genome shotgun (WGS) entry which is preliminary data.</text>
</comment>
<reference evidence="1 2" key="1">
    <citation type="submission" date="2020-05" db="EMBL/GenBank/DDBJ databases">
        <title>MicrobeNet Type strains.</title>
        <authorList>
            <person name="Nicholson A.C."/>
        </authorList>
    </citation>
    <scope>NUCLEOTIDE SEQUENCE [LARGE SCALE GENOMIC DNA]</scope>
    <source>
        <strain evidence="1 2">JCM 14282</strain>
    </source>
</reference>
<dbReference type="Proteomes" id="UP000543598">
    <property type="component" value="Unassembled WGS sequence"/>
</dbReference>
<evidence type="ECO:0000313" key="1">
    <source>
        <dbReference type="EMBL" id="NNH03711.1"/>
    </source>
</evidence>
<organism evidence="1 2">
    <name type="scientific">Microbacterium ulmi</name>
    <dbReference type="NCBI Taxonomy" id="179095"/>
    <lineage>
        <taxon>Bacteria</taxon>
        <taxon>Bacillati</taxon>
        <taxon>Actinomycetota</taxon>
        <taxon>Actinomycetes</taxon>
        <taxon>Micrococcales</taxon>
        <taxon>Microbacteriaceae</taxon>
        <taxon>Microbacterium</taxon>
    </lineage>
</organism>
<evidence type="ECO:0000313" key="2">
    <source>
        <dbReference type="Proteomes" id="UP000543598"/>
    </source>
</evidence>
<proteinExistence type="predicted"/>
<dbReference type="RefSeq" id="WP_167036185.1">
    <property type="nucleotide sequence ID" value="NZ_BAAANA010000001.1"/>
</dbReference>